<evidence type="ECO:0000313" key="3">
    <source>
        <dbReference type="Proteomes" id="UP001215598"/>
    </source>
</evidence>
<evidence type="ECO:0000313" key="2">
    <source>
        <dbReference type="EMBL" id="KAJ7700607.1"/>
    </source>
</evidence>
<evidence type="ECO:0000256" key="1">
    <source>
        <dbReference type="SAM" id="MobiDB-lite"/>
    </source>
</evidence>
<dbReference type="EMBL" id="JARKIB010000550">
    <property type="protein sequence ID" value="KAJ7700607.1"/>
    <property type="molecule type" value="Genomic_DNA"/>
</dbReference>
<feature type="region of interest" description="Disordered" evidence="1">
    <location>
        <begin position="53"/>
        <end position="94"/>
    </location>
</feature>
<dbReference type="AlphaFoldDB" id="A0AAD7GQR0"/>
<protein>
    <submittedName>
        <fullName evidence="2">Uncharacterized protein</fullName>
    </submittedName>
</protein>
<feature type="compositionally biased region" description="Basic and acidic residues" evidence="1">
    <location>
        <begin position="84"/>
        <end position="94"/>
    </location>
</feature>
<keyword evidence="3" id="KW-1185">Reference proteome</keyword>
<name>A0AAD7GQR0_9AGAR</name>
<feature type="region of interest" description="Disordered" evidence="1">
    <location>
        <begin position="150"/>
        <end position="184"/>
    </location>
</feature>
<gene>
    <name evidence="2" type="ORF">B0H16DRAFT_1483817</name>
</gene>
<feature type="region of interest" description="Disordered" evidence="1">
    <location>
        <begin position="241"/>
        <end position="268"/>
    </location>
</feature>
<reference evidence="2" key="1">
    <citation type="submission" date="2023-03" db="EMBL/GenBank/DDBJ databases">
        <title>Massive genome expansion in bonnet fungi (Mycena s.s.) driven by repeated elements and novel gene families across ecological guilds.</title>
        <authorList>
            <consortium name="Lawrence Berkeley National Laboratory"/>
            <person name="Harder C.B."/>
            <person name="Miyauchi S."/>
            <person name="Viragh M."/>
            <person name="Kuo A."/>
            <person name="Thoen E."/>
            <person name="Andreopoulos B."/>
            <person name="Lu D."/>
            <person name="Skrede I."/>
            <person name="Drula E."/>
            <person name="Henrissat B."/>
            <person name="Morin E."/>
            <person name="Kohler A."/>
            <person name="Barry K."/>
            <person name="LaButti K."/>
            <person name="Morin E."/>
            <person name="Salamov A."/>
            <person name="Lipzen A."/>
            <person name="Mereny Z."/>
            <person name="Hegedus B."/>
            <person name="Baldrian P."/>
            <person name="Stursova M."/>
            <person name="Weitz H."/>
            <person name="Taylor A."/>
            <person name="Grigoriev I.V."/>
            <person name="Nagy L.G."/>
            <person name="Martin F."/>
            <person name="Kauserud H."/>
        </authorList>
    </citation>
    <scope>NUCLEOTIDE SEQUENCE</scope>
    <source>
        <strain evidence="2">CBHHK182m</strain>
    </source>
</reference>
<feature type="compositionally biased region" description="Polar residues" evidence="1">
    <location>
        <begin position="54"/>
        <end position="72"/>
    </location>
</feature>
<proteinExistence type="predicted"/>
<accession>A0AAD7GQR0</accession>
<dbReference type="Proteomes" id="UP001215598">
    <property type="component" value="Unassembled WGS sequence"/>
</dbReference>
<comment type="caution">
    <text evidence="2">The sequence shown here is derived from an EMBL/GenBank/DDBJ whole genome shotgun (WGS) entry which is preliminary data.</text>
</comment>
<feature type="compositionally biased region" description="Basic and acidic residues" evidence="1">
    <location>
        <begin position="164"/>
        <end position="184"/>
    </location>
</feature>
<sequence>MCDIRRRPSPVANHLETPSFLFPPNVKSQQHLQWAAPTRKRFASVRQIRPLGIQKQTPQQPQSANPHESTNAYRGHSRPAPRAPQKEADGCRRQKYQEISETQICATQYDVPSKNIEIGAGLLFWKAHCGEYHSQRERVQRRRAQLQAVNTSHLRRNVPSRNLRPRENAKNERENQKENQKEETHLLHDAALRRKELCPVLRMDPATFEEDDAHVYKREESEEERGEELKGAVAEWHPLRRVPRKSGKHTNALGEIRARTLAASGKTR</sequence>
<organism evidence="2 3">
    <name type="scientific">Mycena metata</name>
    <dbReference type="NCBI Taxonomy" id="1033252"/>
    <lineage>
        <taxon>Eukaryota</taxon>
        <taxon>Fungi</taxon>
        <taxon>Dikarya</taxon>
        <taxon>Basidiomycota</taxon>
        <taxon>Agaricomycotina</taxon>
        <taxon>Agaricomycetes</taxon>
        <taxon>Agaricomycetidae</taxon>
        <taxon>Agaricales</taxon>
        <taxon>Marasmiineae</taxon>
        <taxon>Mycenaceae</taxon>
        <taxon>Mycena</taxon>
    </lineage>
</organism>